<evidence type="ECO:0000256" key="3">
    <source>
        <dbReference type="ARBA" id="ARBA00022490"/>
    </source>
</evidence>
<dbReference type="InterPro" id="IPR012337">
    <property type="entry name" value="RNaseH-like_sf"/>
</dbReference>
<dbReference type="Gene3D" id="2.170.260.10">
    <property type="entry name" value="paz domain"/>
    <property type="match status" value="1"/>
</dbReference>
<evidence type="ECO:0000256" key="5">
    <source>
        <dbReference type="ARBA" id="ARBA00022884"/>
    </source>
</evidence>
<comment type="similarity">
    <text evidence="7">Belongs to the argonaute family. Piwi subfamily.</text>
</comment>
<gene>
    <name evidence="11" type="ORF">EI555_010678</name>
</gene>
<evidence type="ECO:0000256" key="7">
    <source>
        <dbReference type="ARBA" id="ARBA00038291"/>
    </source>
</evidence>
<comment type="caution">
    <text evidence="11">The sequence shown here is derived from an EMBL/GenBank/DDBJ whole genome shotgun (WGS) entry which is preliminary data.</text>
</comment>
<feature type="domain" description="Piwi" evidence="10">
    <location>
        <begin position="272"/>
        <end position="404"/>
    </location>
</feature>
<dbReference type="InterPro" id="IPR003100">
    <property type="entry name" value="PAZ_dom"/>
</dbReference>
<keyword evidence="6" id="KW-0943">RNA-mediated gene silencing</keyword>
<protein>
    <recommendedName>
        <fullName evidence="8">Piwi-like protein 2</fullName>
    </recommendedName>
</protein>
<dbReference type="Proteomes" id="UP000308365">
    <property type="component" value="Unassembled WGS sequence"/>
</dbReference>
<proteinExistence type="inferred from homology"/>
<dbReference type="GO" id="GO:0031047">
    <property type="term" value="P:regulatory ncRNA-mediated gene silencing"/>
    <property type="evidence" value="ECO:0007669"/>
    <property type="project" value="UniProtKB-KW"/>
</dbReference>
<keyword evidence="2" id="KW-0217">Developmental protein</keyword>
<evidence type="ECO:0000313" key="11">
    <source>
        <dbReference type="EMBL" id="TKC40914.1"/>
    </source>
</evidence>
<evidence type="ECO:0000259" key="9">
    <source>
        <dbReference type="PROSITE" id="PS50821"/>
    </source>
</evidence>
<dbReference type="PANTHER" id="PTHR22891">
    <property type="entry name" value="EUKARYOTIC TRANSLATION INITIATION FACTOR 2C"/>
    <property type="match status" value="1"/>
</dbReference>
<dbReference type="GO" id="GO:0003723">
    <property type="term" value="F:RNA binding"/>
    <property type="evidence" value="ECO:0007669"/>
    <property type="project" value="UniProtKB-KW"/>
</dbReference>
<dbReference type="InterPro" id="IPR036397">
    <property type="entry name" value="RNaseH_sf"/>
</dbReference>
<evidence type="ECO:0000256" key="2">
    <source>
        <dbReference type="ARBA" id="ARBA00022473"/>
    </source>
</evidence>
<evidence type="ECO:0000313" key="12">
    <source>
        <dbReference type="Proteomes" id="UP000308365"/>
    </source>
</evidence>
<evidence type="ECO:0000256" key="6">
    <source>
        <dbReference type="ARBA" id="ARBA00023158"/>
    </source>
</evidence>
<dbReference type="EMBL" id="RWIC01000694">
    <property type="protein sequence ID" value="TKC40914.1"/>
    <property type="molecule type" value="Genomic_DNA"/>
</dbReference>
<feature type="domain" description="PAZ" evidence="9">
    <location>
        <begin position="1"/>
        <end position="106"/>
    </location>
</feature>
<dbReference type="SUPFAM" id="SSF101690">
    <property type="entry name" value="PAZ domain"/>
    <property type="match status" value="1"/>
</dbReference>
<dbReference type="Gene3D" id="3.30.420.10">
    <property type="entry name" value="Ribonuclease H-like superfamily/Ribonuclease H"/>
    <property type="match status" value="1"/>
</dbReference>
<dbReference type="CDD" id="cd02845">
    <property type="entry name" value="PAZ_piwi_like"/>
    <property type="match status" value="1"/>
</dbReference>
<dbReference type="Pfam" id="PF02170">
    <property type="entry name" value="PAZ"/>
    <property type="match status" value="1"/>
</dbReference>
<dbReference type="PROSITE" id="PS50821">
    <property type="entry name" value="PAZ"/>
    <property type="match status" value="1"/>
</dbReference>
<feature type="non-terminal residue" evidence="11">
    <location>
        <position position="404"/>
    </location>
</feature>
<dbReference type="AlphaFoldDB" id="A0A4U1EVZ9"/>
<dbReference type="CDD" id="cd04658">
    <property type="entry name" value="Piwi_piwi-like_Euk"/>
    <property type="match status" value="1"/>
</dbReference>
<dbReference type="GO" id="GO:0005737">
    <property type="term" value="C:cytoplasm"/>
    <property type="evidence" value="ECO:0007669"/>
    <property type="project" value="UniProtKB-SubCell"/>
</dbReference>
<reference evidence="12" key="1">
    <citation type="journal article" date="2019" name="IScience">
        <title>Narwhal Genome Reveals Long-Term Low Genetic Diversity despite Current Large Abundance Size.</title>
        <authorList>
            <person name="Westbury M.V."/>
            <person name="Petersen B."/>
            <person name="Garde E."/>
            <person name="Heide-Jorgensen M.P."/>
            <person name="Lorenzen E.D."/>
        </authorList>
    </citation>
    <scope>NUCLEOTIDE SEQUENCE [LARGE SCALE GENOMIC DNA]</scope>
</reference>
<keyword evidence="3" id="KW-0963">Cytoplasm</keyword>
<dbReference type="InterPro" id="IPR036085">
    <property type="entry name" value="PAZ_dom_sf"/>
</dbReference>
<dbReference type="FunFam" id="2.170.260.10:FF:000003">
    <property type="entry name" value="Piwi-like RNA-mediated gene silencing 2"/>
    <property type="match status" value="1"/>
</dbReference>
<dbReference type="InterPro" id="IPR003165">
    <property type="entry name" value="Piwi"/>
</dbReference>
<evidence type="ECO:0000259" key="10">
    <source>
        <dbReference type="PROSITE" id="PS50822"/>
    </source>
</evidence>
<dbReference type="GO" id="GO:0042754">
    <property type="term" value="P:negative regulation of circadian rhythm"/>
    <property type="evidence" value="ECO:0007669"/>
    <property type="project" value="UniProtKB-ARBA"/>
</dbReference>
<name>A0A4U1EVZ9_MONMO</name>
<dbReference type="GO" id="GO:0006417">
    <property type="term" value="P:regulation of translation"/>
    <property type="evidence" value="ECO:0007669"/>
    <property type="project" value="UniProtKB-KW"/>
</dbReference>
<accession>A0A4U1EVZ9</accession>
<dbReference type="Pfam" id="PF02171">
    <property type="entry name" value="Piwi"/>
    <property type="match status" value="1"/>
</dbReference>
<keyword evidence="4" id="KW-0810">Translation regulation</keyword>
<sequence>MYQEHKEDFQDECTKLLVGSIVITRYNNRTYRVDDVDWNKTPKDSFTMSDGKEITFLEYYSKNYGITIKEKDQPLLIHRPSERQNNQGMLLKGEILLLPELSFMTGIPEKMKKDFRAMKDLTQQINLSPKQHHNALKCLLQRISKNETANSELTRWGLCLQKDVHKIEGRVLPMERINLRNTSFITSQELNWIKEVTRDLSILTVPMHFWALFYPKRAMDQARELVNMLEKVAGPIGMRMSPPAWVELKDDRIETYVRTIQSMLGVEGKIQMVVCIIMGTRDDLYRAIKKLCCVQTPVPSQVINVRTIGQPTRLQSVAQKILLQINCKLGGELWGVDIPLKQLMVIGVDVYHNPSRSMRSVVGFVASISLTLTKWYSRVVFQMPHQEIVDSLKLCLVGSLKKFY</sequence>
<evidence type="ECO:0000256" key="4">
    <source>
        <dbReference type="ARBA" id="ARBA00022845"/>
    </source>
</evidence>
<keyword evidence="5" id="KW-0694">RNA-binding</keyword>
<dbReference type="Gene3D" id="3.40.50.2300">
    <property type="match status" value="1"/>
</dbReference>
<comment type="subcellular location">
    <subcellularLocation>
        <location evidence="1">Cytoplasm</location>
    </subcellularLocation>
</comment>
<dbReference type="PROSITE" id="PS50822">
    <property type="entry name" value="PIWI"/>
    <property type="match status" value="1"/>
</dbReference>
<dbReference type="FunFam" id="3.40.50.2300:FF:000141">
    <property type="entry name" value="piwi-like protein 2 isoform X1"/>
    <property type="match status" value="1"/>
</dbReference>
<evidence type="ECO:0000256" key="1">
    <source>
        <dbReference type="ARBA" id="ARBA00004496"/>
    </source>
</evidence>
<evidence type="ECO:0000256" key="8">
    <source>
        <dbReference type="ARBA" id="ARBA00039537"/>
    </source>
</evidence>
<dbReference type="SMART" id="SM00949">
    <property type="entry name" value="PAZ"/>
    <property type="match status" value="1"/>
</dbReference>
<dbReference type="SUPFAM" id="SSF53098">
    <property type="entry name" value="Ribonuclease H-like"/>
    <property type="match status" value="1"/>
</dbReference>
<organism evidence="11 12">
    <name type="scientific">Monodon monoceros</name>
    <name type="common">Narwhal</name>
    <name type="synonym">Ceratodon monodon</name>
    <dbReference type="NCBI Taxonomy" id="40151"/>
    <lineage>
        <taxon>Eukaryota</taxon>
        <taxon>Metazoa</taxon>
        <taxon>Chordata</taxon>
        <taxon>Craniata</taxon>
        <taxon>Vertebrata</taxon>
        <taxon>Euteleostomi</taxon>
        <taxon>Mammalia</taxon>
        <taxon>Eutheria</taxon>
        <taxon>Laurasiatheria</taxon>
        <taxon>Artiodactyla</taxon>
        <taxon>Whippomorpha</taxon>
        <taxon>Cetacea</taxon>
        <taxon>Odontoceti</taxon>
        <taxon>Monodontidae</taxon>
        <taxon>Monodon</taxon>
    </lineage>
</organism>